<reference evidence="4" key="1">
    <citation type="submission" date="2021-01" db="EMBL/GenBank/DDBJ databases">
        <title>A chromosome-scale assembly of European eel, Anguilla anguilla.</title>
        <authorList>
            <person name="Henkel C."/>
            <person name="Jong-Raadsen S.A."/>
            <person name="Dufour S."/>
            <person name="Weltzien F.-A."/>
            <person name="Palstra A.P."/>
            <person name="Pelster B."/>
            <person name="Spaink H.P."/>
            <person name="Van Den Thillart G.E."/>
            <person name="Jansen H."/>
            <person name="Zahm M."/>
            <person name="Klopp C."/>
            <person name="Cedric C."/>
            <person name="Louis A."/>
            <person name="Berthelot C."/>
            <person name="Parey E."/>
            <person name="Roest Crollius H."/>
            <person name="Montfort J."/>
            <person name="Robinson-Rechavi M."/>
            <person name="Bucao C."/>
            <person name="Bouchez O."/>
            <person name="Gislard M."/>
            <person name="Lluch J."/>
            <person name="Milhes M."/>
            <person name="Lampietro C."/>
            <person name="Lopez Roques C."/>
            <person name="Donnadieu C."/>
            <person name="Braasch I."/>
            <person name="Desvignes T."/>
            <person name="Postlethwait J."/>
            <person name="Bobe J."/>
            <person name="Guiguen Y."/>
            <person name="Dirks R."/>
        </authorList>
    </citation>
    <scope>NUCLEOTIDE SEQUENCE</scope>
    <source>
        <strain evidence="4">Tag_6206</strain>
        <tissue evidence="4">Liver</tissue>
    </source>
</reference>
<dbReference type="EMBL" id="JAFIRN010000004">
    <property type="protein sequence ID" value="KAG5850821.1"/>
    <property type="molecule type" value="Genomic_DNA"/>
</dbReference>
<comment type="caution">
    <text evidence="4">The sequence shown here is derived from an EMBL/GenBank/DDBJ whole genome shotgun (WGS) entry which is preliminary data.</text>
</comment>
<protein>
    <recommendedName>
        <fullName evidence="6">Plasmalemma vesicle associated protein b</fullName>
    </recommendedName>
</protein>
<dbReference type="GO" id="GO:0002693">
    <property type="term" value="P:positive regulation of cellular extravasation"/>
    <property type="evidence" value="ECO:0007669"/>
    <property type="project" value="TreeGrafter"/>
</dbReference>
<evidence type="ECO:0000313" key="5">
    <source>
        <dbReference type="Proteomes" id="UP001044222"/>
    </source>
</evidence>
<feature type="region of interest" description="Disordered" evidence="2">
    <location>
        <begin position="135"/>
        <end position="156"/>
    </location>
</feature>
<dbReference type="PANTHER" id="PTHR21687:SF5">
    <property type="entry name" value="PLASMALEMMA VESICLE-ASSOCIATED PROTEIN"/>
    <property type="match status" value="1"/>
</dbReference>
<proteinExistence type="predicted"/>
<dbReference type="AlphaFoldDB" id="A0A9D3MMY3"/>
<feature type="compositionally biased region" description="Polar residues" evidence="2">
    <location>
        <begin position="408"/>
        <end position="420"/>
    </location>
</feature>
<feature type="coiled-coil region" evidence="1">
    <location>
        <begin position="186"/>
        <end position="227"/>
    </location>
</feature>
<dbReference type="OrthoDB" id="9944409at2759"/>
<evidence type="ECO:0000313" key="4">
    <source>
        <dbReference type="EMBL" id="KAG5850821.1"/>
    </source>
</evidence>
<evidence type="ECO:0008006" key="6">
    <source>
        <dbReference type="Google" id="ProtNLM"/>
    </source>
</evidence>
<sequence>MYNSSYSRAKFGLEAKDIQKSKGKSCGYYMRMVFFFSSLIQSLIIVSLVIFLVYGKSEQSAEQQRVLDLEESFNRLTEDIRLLKQQKADLTQQLSKKVAEKGSAEKELAKTKDAANSTAKQLSDLQKKMTQCESDKRRAEMTRSTPVQCSGAQTTTPNSEVKSLLSKIQHSEAKMKLVETNFTQTVQDLSIELDSAVKAREALSLEAIELRRDKANLKEQLEKYSLKCKEDFVKSLEGIPTVTNAFLKRIENLFPQTHTFHLTCDKHQELLDRIRYSCSSLSREIEDKFQHYLNNVGNRVAEIQGQSSLLLVQNSRLIEGVQQCRQNRSMEASEYKRLRQEMLDTHDKQMEQVLREQGRLRSQKSLQEQLITVKDGEISTLSSKVQSLSASCGKASGPKPAGLHSGFPVQQQQNTPSGQVTAPRIDTPTVSRAANVNKAVKEP</sequence>
<feature type="compositionally biased region" description="Polar residues" evidence="2">
    <location>
        <begin position="142"/>
        <end position="156"/>
    </location>
</feature>
<keyword evidence="5" id="KW-1185">Reference proteome</keyword>
<name>A0A9D3MMY3_ANGAN</name>
<accession>A0A9D3MMY3</accession>
<dbReference type="GO" id="GO:0043114">
    <property type="term" value="P:regulation of vascular permeability"/>
    <property type="evidence" value="ECO:0007669"/>
    <property type="project" value="TreeGrafter"/>
</dbReference>
<keyword evidence="3" id="KW-1133">Transmembrane helix</keyword>
<evidence type="ECO:0000256" key="2">
    <source>
        <dbReference type="SAM" id="MobiDB-lite"/>
    </source>
</evidence>
<dbReference type="PANTHER" id="PTHR21687">
    <property type="entry name" value="PLASMALEMMA VESICLE-ASSOCIATED PROTEIN"/>
    <property type="match status" value="1"/>
</dbReference>
<keyword evidence="1" id="KW-0175">Coiled coil</keyword>
<dbReference type="InterPro" id="IPR009538">
    <property type="entry name" value="PV-1"/>
</dbReference>
<feature type="transmembrane region" description="Helical" evidence="3">
    <location>
        <begin position="28"/>
        <end position="54"/>
    </location>
</feature>
<keyword evidence="3" id="KW-0812">Transmembrane</keyword>
<evidence type="ECO:0000256" key="1">
    <source>
        <dbReference type="SAM" id="Coils"/>
    </source>
</evidence>
<organism evidence="4 5">
    <name type="scientific">Anguilla anguilla</name>
    <name type="common">European freshwater eel</name>
    <name type="synonym">Muraena anguilla</name>
    <dbReference type="NCBI Taxonomy" id="7936"/>
    <lineage>
        <taxon>Eukaryota</taxon>
        <taxon>Metazoa</taxon>
        <taxon>Chordata</taxon>
        <taxon>Craniata</taxon>
        <taxon>Vertebrata</taxon>
        <taxon>Euteleostomi</taxon>
        <taxon>Actinopterygii</taxon>
        <taxon>Neopterygii</taxon>
        <taxon>Teleostei</taxon>
        <taxon>Anguilliformes</taxon>
        <taxon>Anguillidae</taxon>
        <taxon>Anguilla</taxon>
    </lineage>
</organism>
<dbReference type="Proteomes" id="UP001044222">
    <property type="component" value="Unassembled WGS sequence"/>
</dbReference>
<feature type="region of interest" description="Disordered" evidence="2">
    <location>
        <begin position="392"/>
        <end position="443"/>
    </location>
</feature>
<evidence type="ECO:0000256" key="3">
    <source>
        <dbReference type="SAM" id="Phobius"/>
    </source>
</evidence>
<gene>
    <name evidence="4" type="ORF">ANANG_G00086490</name>
</gene>
<dbReference type="OMA" id="ETNKSCD"/>
<keyword evidence="3" id="KW-0472">Membrane</keyword>